<protein>
    <submittedName>
        <fullName evidence="1">Uncharacterized protein</fullName>
    </submittedName>
</protein>
<dbReference type="EMBL" id="JACAGC010000015">
    <property type="protein sequence ID" value="KAF6317444.1"/>
    <property type="molecule type" value="Genomic_DNA"/>
</dbReference>
<evidence type="ECO:0000313" key="1">
    <source>
        <dbReference type="EMBL" id="KAF6317444.1"/>
    </source>
</evidence>
<name>A0A7J7UXA1_RHIFE</name>
<reference evidence="1 2" key="1">
    <citation type="journal article" date="2020" name="Nature">
        <title>Six reference-quality genomes reveal evolution of bat adaptations.</title>
        <authorList>
            <person name="Jebb D."/>
            <person name="Huang Z."/>
            <person name="Pippel M."/>
            <person name="Hughes G.M."/>
            <person name="Lavrichenko K."/>
            <person name="Devanna P."/>
            <person name="Winkler S."/>
            <person name="Jermiin L.S."/>
            <person name="Skirmuntt E.C."/>
            <person name="Katzourakis A."/>
            <person name="Burkitt-Gray L."/>
            <person name="Ray D.A."/>
            <person name="Sullivan K.A.M."/>
            <person name="Roscito J.G."/>
            <person name="Kirilenko B.M."/>
            <person name="Davalos L.M."/>
            <person name="Corthals A.P."/>
            <person name="Power M.L."/>
            <person name="Jones G."/>
            <person name="Ransome R.D."/>
            <person name="Dechmann D.K.N."/>
            <person name="Locatelli A.G."/>
            <person name="Puechmaille S.J."/>
            <person name="Fedrigo O."/>
            <person name="Jarvis E.D."/>
            <person name="Hiller M."/>
            <person name="Vernes S.C."/>
            <person name="Myers E.W."/>
            <person name="Teeling E.C."/>
        </authorList>
    </citation>
    <scope>NUCLEOTIDE SEQUENCE [LARGE SCALE GENOMIC DNA]</scope>
    <source>
        <strain evidence="1">MRhiFer1</strain>
        <tissue evidence="1">Lung</tissue>
    </source>
</reference>
<comment type="caution">
    <text evidence="1">The sequence shown here is derived from an EMBL/GenBank/DDBJ whole genome shotgun (WGS) entry which is preliminary data.</text>
</comment>
<dbReference type="AlphaFoldDB" id="A0A7J7UXA1"/>
<dbReference type="Proteomes" id="UP000585614">
    <property type="component" value="Unassembled WGS sequence"/>
</dbReference>
<proteinExistence type="predicted"/>
<sequence length="133" mass="15645">MVFDTSCLNRKASLKMLILQSYIIHLSPTPLKFGFSPQEYIEWIFFSSLQIIYPGENCKTNLKTQNNLTFFSPTVKYQTSRSYSDLSYRTLYKHFSDIPHTTNTAFHHHQLAFLNLSFLNVKACELRGKEKWH</sequence>
<accession>A0A7J7UXA1</accession>
<gene>
    <name evidence="1" type="ORF">mRhiFer1_008504</name>
</gene>
<evidence type="ECO:0000313" key="2">
    <source>
        <dbReference type="Proteomes" id="UP000585614"/>
    </source>
</evidence>
<organism evidence="1 2">
    <name type="scientific">Rhinolophus ferrumequinum</name>
    <name type="common">Greater horseshoe bat</name>
    <dbReference type="NCBI Taxonomy" id="59479"/>
    <lineage>
        <taxon>Eukaryota</taxon>
        <taxon>Metazoa</taxon>
        <taxon>Chordata</taxon>
        <taxon>Craniata</taxon>
        <taxon>Vertebrata</taxon>
        <taxon>Euteleostomi</taxon>
        <taxon>Mammalia</taxon>
        <taxon>Eutheria</taxon>
        <taxon>Laurasiatheria</taxon>
        <taxon>Chiroptera</taxon>
        <taxon>Yinpterochiroptera</taxon>
        <taxon>Rhinolophoidea</taxon>
        <taxon>Rhinolophidae</taxon>
        <taxon>Rhinolophinae</taxon>
        <taxon>Rhinolophus</taxon>
    </lineage>
</organism>